<evidence type="ECO:0000256" key="1">
    <source>
        <dbReference type="ARBA" id="ARBA00022801"/>
    </source>
</evidence>
<dbReference type="GO" id="GO:0009253">
    <property type="term" value="P:peptidoglycan catabolic process"/>
    <property type="evidence" value="ECO:0007669"/>
    <property type="project" value="InterPro"/>
</dbReference>
<dbReference type="InterPro" id="IPR050695">
    <property type="entry name" value="N-acetylmuramoyl_amidase_3"/>
</dbReference>
<dbReference type="PANTHER" id="PTHR30404:SF0">
    <property type="entry name" value="N-ACETYLMURAMOYL-L-ALANINE AMIDASE AMIC"/>
    <property type="match status" value="1"/>
</dbReference>
<evidence type="ECO:0000313" key="3">
    <source>
        <dbReference type="EMBL" id="TYS66386.1"/>
    </source>
</evidence>
<evidence type="ECO:0000313" key="4">
    <source>
        <dbReference type="Proteomes" id="UP000323732"/>
    </source>
</evidence>
<dbReference type="SUPFAM" id="SSF53187">
    <property type="entry name" value="Zn-dependent exopeptidases"/>
    <property type="match status" value="1"/>
</dbReference>
<evidence type="ECO:0000259" key="2">
    <source>
        <dbReference type="SMART" id="SM00646"/>
    </source>
</evidence>
<comment type="caution">
    <text evidence="3">The sequence shown here is derived from an EMBL/GenBank/DDBJ whole genome shotgun (WGS) entry which is preliminary data.</text>
</comment>
<proteinExistence type="predicted"/>
<dbReference type="RefSeq" id="WP_148949088.1">
    <property type="nucleotide sequence ID" value="NZ_VTES01000001.1"/>
</dbReference>
<organism evidence="3 4">
    <name type="scientific">Bacillus infantis</name>
    <dbReference type="NCBI Taxonomy" id="324767"/>
    <lineage>
        <taxon>Bacteria</taxon>
        <taxon>Bacillati</taxon>
        <taxon>Bacillota</taxon>
        <taxon>Bacilli</taxon>
        <taxon>Bacillales</taxon>
        <taxon>Bacillaceae</taxon>
        <taxon>Bacillus</taxon>
    </lineage>
</organism>
<dbReference type="Pfam" id="PF01520">
    <property type="entry name" value="Amidase_3"/>
    <property type="match status" value="1"/>
</dbReference>
<sequence length="279" mass="31004">MVKFFIDPGHGGTDSGAVGNGLMEKILTLLIALRIRALLLQFEGVEVKMSREDDRTLSLKQRTDMANDWGADFYLSPHINAGGGTGYEDFRHNTQSQSSEAGRIQSDIHKAVMAEIKGFGVIDRGAKAANYHVLRESHMPAALTESLFIDKAADAALLKQDIFLDAIARGHVNGLVQAFNLKLKKPAAPTWDGMDFKKGQIGRVSILKPINLWKDDVAGKLKMERVLRPGNRFRVYGYRDKYGGQYDVGGGFWVTKMDGYIEYETPSKALLAEAEEFYK</sequence>
<accession>A0A5D4SWY8</accession>
<dbReference type="InterPro" id="IPR002508">
    <property type="entry name" value="MurNAc-LAA_cat"/>
</dbReference>
<dbReference type="GO" id="GO:0008745">
    <property type="term" value="F:N-acetylmuramoyl-L-alanine amidase activity"/>
    <property type="evidence" value="ECO:0007669"/>
    <property type="project" value="InterPro"/>
</dbReference>
<name>A0A5D4SWY8_9BACI</name>
<dbReference type="CDD" id="cd02696">
    <property type="entry name" value="MurNAc-LAA"/>
    <property type="match status" value="1"/>
</dbReference>
<dbReference type="Gene3D" id="3.40.630.40">
    <property type="entry name" value="Zn-dependent exopeptidases"/>
    <property type="match status" value="1"/>
</dbReference>
<dbReference type="PANTHER" id="PTHR30404">
    <property type="entry name" value="N-ACETYLMURAMOYL-L-ALANINE AMIDASE"/>
    <property type="match status" value="1"/>
</dbReference>
<keyword evidence="1" id="KW-0378">Hydrolase</keyword>
<dbReference type="Proteomes" id="UP000323732">
    <property type="component" value="Unassembled WGS sequence"/>
</dbReference>
<gene>
    <name evidence="3" type="ORF">FZD47_02550</name>
</gene>
<reference evidence="3 4" key="1">
    <citation type="submission" date="2019-08" db="EMBL/GenBank/DDBJ databases">
        <title>Bacillus genomes from the desert of Cuatro Cienegas, Coahuila.</title>
        <authorList>
            <person name="Olmedo-Alvarez G."/>
        </authorList>
    </citation>
    <scope>NUCLEOTIDE SEQUENCE [LARGE SCALE GENOMIC DNA]</scope>
    <source>
        <strain evidence="3 4">CH37_1T</strain>
    </source>
</reference>
<dbReference type="EMBL" id="VTES01000001">
    <property type="protein sequence ID" value="TYS66386.1"/>
    <property type="molecule type" value="Genomic_DNA"/>
</dbReference>
<dbReference type="AlphaFoldDB" id="A0A5D4SWY8"/>
<dbReference type="GO" id="GO:0030288">
    <property type="term" value="C:outer membrane-bounded periplasmic space"/>
    <property type="evidence" value="ECO:0007669"/>
    <property type="project" value="TreeGrafter"/>
</dbReference>
<feature type="domain" description="MurNAc-LAA" evidence="2">
    <location>
        <begin position="63"/>
        <end position="176"/>
    </location>
</feature>
<dbReference type="SMART" id="SM00646">
    <property type="entry name" value="Ami_3"/>
    <property type="match status" value="1"/>
</dbReference>
<protein>
    <submittedName>
        <fullName evidence="3">N-acetylmuramoyl-L-alanine amidase</fullName>
    </submittedName>
</protein>